<reference evidence="2" key="1">
    <citation type="journal article" date="2020" name="Fungal Divers.">
        <title>Resolving the Mortierellaceae phylogeny through synthesis of multi-gene phylogenetics and phylogenomics.</title>
        <authorList>
            <person name="Vandepol N."/>
            <person name="Liber J."/>
            <person name="Desiro A."/>
            <person name="Na H."/>
            <person name="Kennedy M."/>
            <person name="Barry K."/>
            <person name="Grigoriev I.V."/>
            <person name="Miller A.N."/>
            <person name="O'Donnell K."/>
            <person name="Stajich J.E."/>
            <person name="Bonito G."/>
        </authorList>
    </citation>
    <scope>NUCLEOTIDE SEQUENCE</scope>
    <source>
        <strain evidence="2">NRRL 2591</strain>
    </source>
</reference>
<dbReference type="Proteomes" id="UP000723463">
    <property type="component" value="Unassembled WGS sequence"/>
</dbReference>
<evidence type="ECO:0000256" key="1">
    <source>
        <dbReference type="SAM" id="MobiDB-lite"/>
    </source>
</evidence>
<evidence type="ECO:0000313" key="2">
    <source>
        <dbReference type="EMBL" id="KAF9545850.1"/>
    </source>
</evidence>
<comment type="caution">
    <text evidence="2">The sequence shown here is derived from an EMBL/GenBank/DDBJ whole genome shotgun (WGS) entry which is preliminary data.</text>
</comment>
<protein>
    <submittedName>
        <fullName evidence="2">Uncharacterized protein</fullName>
    </submittedName>
</protein>
<keyword evidence="3" id="KW-1185">Reference proteome</keyword>
<dbReference type="EMBL" id="JAAAXW010000065">
    <property type="protein sequence ID" value="KAF9545850.1"/>
    <property type="molecule type" value="Genomic_DNA"/>
</dbReference>
<proteinExistence type="predicted"/>
<feature type="non-terminal residue" evidence="2">
    <location>
        <position position="291"/>
    </location>
</feature>
<dbReference type="AlphaFoldDB" id="A0A9P6F9W9"/>
<organism evidence="2 3">
    <name type="scientific">Mortierella hygrophila</name>
    <dbReference type="NCBI Taxonomy" id="979708"/>
    <lineage>
        <taxon>Eukaryota</taxon>
        <taxon>Fungi</taxon>
        <taxon>Fungi incertae sedis</taxon>
        <taxon>Mucoromycota</taxon>
        <taxon>Mortierellomycotina</taxon>
        <taxon>Mortierellomycetes</taxon>
        <taxon>Mortierellales</taxon>
        <taxon>Mortierellaceae</taxon>
        <taxon>Mortierella</taxon>
    </lineage>
</organism>
<feature type="region of interest" description="Disordered" evidence="1">
    <location>
        <begin position="1"/>
        <end position="28"/>
    </location>
</feature>
<name>A0A9P6F9W9_9FUNG</name>
<evidence type="ECO:0000313" key="3">
    <source>
        <dbReference type="Proteomes" id="UP000723463"/>
    </source>
</evidence>
<sequence length="291" mass="32855">IEPKVSKCGDDDVDDSQKDSDDLDTEGKGNKHAQFLQTFLTYLYPVNLPNKNSKIGKAVDIFISILAGLQLFDICRNRNELNEGMLFTASSLVRSVTGQLSVELKKMDIQENISAAENYIAFNDLIPNSWRLAPITSSQQPFVTFSEPPLSSLLRISGNWIGGLEPGVIIKSFVCDIDPTGLSSRQKHKTGHCAAISLRSLSEIRDHLQFFKQAKLKEYHQKGYIPHGSIRTDGFRVQILTFKLRERQDARFRRLPEDDLPPRLTTTVAGSDYYLPEIRNVIQTKEDIDKL</sequence>
<gene>
    <name evidence="2" type="ORF">EC957_010478</name>
</gene>
<accession>A0A9P6F9W9</accession>